<protein>
    <submittedName>
        <fullName evidence="1">Uncharacterized protein</fullName>
    </submittedName>
</protein>
<name>A0AAQ3UJU6_PASNO</name>
<dbReference type="AlphaFoldDB" id="A0AAQ3UJU6"/>
<sequence>MVRTSSSGRTAAAVVVVSFREGVVEEQEPVAASTTLPSCRSSQVARPHHRRIGSIAKPIRAILRETSAAAA</sequence>
<dbReference type="Proteomes" id="UP001341281">
    <property type="component" value="Chromosome 09"/>
</dbReference>
<gene>
    <name evidence="1" type="ORF">U9M48_039294</name>
</gene>
<reference evidence="1 2" key="1">
    <citation type="submission" date="2024-02" db="EMBL/GenBank/DDBJ databases">
        <title>High-quality chromosome-scale genome assembly of Pensacola bahiagrass (Paspalum notatum Flugge var. saurae).</title>
        <authorList>
            <person name="Vega J.M."/>
            <person name="Podio M."/>
            <person name="Orjuela J."/>
            <person name="Siena L.A."/>
            <person name="Pessino S.C."/>
            <person name="Combes M.C."/>
            <person name="Mariac C."/>
            <person name="Albertini E."/>
            <person name="Pupilli F."/>
            <person name="Ortiz J.P.A."/>
            <person name="Leblanc O."/>
        </authorList>
    </citation>
    <scope>NUCLEOTIDE SEQUENCE [LARGE SCALE GENOMIC DNA]</scope>
    <source>
        <strain evidence="1">R1</strain>
        <tissue evidence="1">Leaf</tissue>
    </source>
</reference>
<evidence type="ECO:0000313" key="2">
    <source>
        <dbReference type="Proteomes" id="UP001341281"/>
    </source>
</evidence>
<proteinExistence type="predicted"/>
<organism evidence="1 2">
    <name type="scientific">Paspalum notatum var. saurae</name>
    <dbReference type="NCBI Taxonomy" id="547442"/>
    <lineage>
        <taxon>Eukaryota</taxon>
        <taxon>Viridiplantae</taxon>
        <taxon>Streptophyta</taxon>
        <taxon>Embryophyta</taxon>
        <taxon>Tracheophyta</taxon>
        <taxon>Spermatophyta</taxon>
        <taxon>Magnoliopsida</taxon>
        <taxon>Liliopsida</taxon>
        <taxon>Poales</taxon>
        <taxon>Poaceae</taxon>
        <taxon>PACMAD clade</taxon>
        <taxon>Panicoideae</taxon>
        <taxon>Andropogonodae</taxon>
        <taxon>Paspaleae</taxon>
        <taxon>Paspalinae</taxon>
        <taxon>Paspalum</taxon>
    </lineage>
</organism>
<accession>A0AAQ3UJU6</accession>
<evidence type="ECO:0000313" key="1">
    <source>
        <dbReference type="EMBL" id="WVZ93301.1"/>
    </source>
</evidence>
<keyword evidence="2" id="KW-1185">Reference proteome</keyword>
<dbReference type="EMBL" id="CP144753">
    <property type="protein sequence ID" value="WVZ93301.1"/>
    <property type="molecule type" value="Genomic_DNA"/>
</dbReference>